<evidence type="ECO:0000256" key="1">
    <source>
        <dbReference type="SAM" id="MobiDB-lite"/>
    </source>
</evidence>
<feature type="region of interest" description="Disordered" evidence="1">
    <location>
        <begin position="1"/>
        <end position="41"/>
    </location>
</feature>
<protein>
    <submittedName>
        <fullName evidence="2">Uncharacterized protein</fullName>
    </submittedName>
</protein>
<keyword evidence="3" id="KW-1185">Reference proteome</keyword>
<proteinExistence type="predicted"/>
<evidence type="ECO:0000313" key="3">
    <source>
        <dbReference type="Proteomes" id="UP001217838"/>
    </source>
</evidence>
<comment type="caution">
    <text evidence="2">The sequence shown here is derived from an EMBL/GenBank/DDBJ whole genome shotgun (WGS) entry which is preliminary data.</text>
</comment>
<dbReference type="Proteomes" id="UP001217838">
    <property type="component" value="Unassembled WGS sequence"/>
</dbReference>
<dbReference type="EMBL" id="JAQNDN010000024">
    <property type="protein sequence ID" value="MDC0674273.1"/>
    <property type="molecule type" value="Genomic_DNA"/>
</dbReference>
<reference evidence="2 3" key="1">
    <citation type="submission" date="2022-11" db="EMBL/GenBank/DDBJ databases">
        <title>Minimal conservation of predation-associated metabolite biosynthetic gene clusters underscores biosynthetic potential of Myxococcota including descriptions for ten novel species: Archangium lansinium sp. nov., Myxococcus landrumus sp. nov., Nannocystis bai.</title>
        <authorList>
            <person name="Ahearne A."/>
            <person name="Stevens C."/>
            <person name="Dowd S."/>
        </authorList>
    </citation>
    <scope>NUCLEOTIDE SEQUENCE [LARGE SCALE GENOMIC DNA]</scope>
    <source>
        <strain evidence="2 3">NCELM</strain>
    </source>
</reference>
<gene>
    <name evidence="2" type="ORF">POL58_41380</name>
</gene>
<organism evidence="2 3">
    <name type="scientific">Nannocystis radixulma</name>
    <dbReference type="NCBI Taxonomy" id="2995305"/>
    <lineage>
        <taxon>Bacteria</taxon>
        <taxon>Pseudomonadati</taxon>
        <taxon>Myxococcota</taxon>
        <taxon>Polyangia</taxon>
        <taxon>Nannocystales</taxon>
        <taxon>Nannocystaceae</taxon>
        <taxon>Nannocystis</taxon>
    </lineage>
</organism>
<name>A0ABT5BLI3_9BACT</name>
<evidence type="ECO:0000313" key="2">
    <source>
        <dbReference type="EMBL" id="MDC0674273.1"/>
    </source>
</evidence>
<sequence length="96" mass="10444">MAKRDDLQPPPPAIDEEIRQPDEETAPGAVQVRRPGLGESSDVIEGLADSQLDASDVDRPEARGKAACLFGFALRLRMKADSFSQLKLARHATESE</sequence>
<accession>A0ABT5BLI3</accession>